<accession>A0A6J7F1X2</accession>
<dbReference type="Gene3D" id="3.40.50.1240">
    <property type="entry name" value="Phosphoglycerate mutase-like"/>
    <property type="match status" value="1"/>
</dbReference>
<protein>
    <submittedName>
        <fullName evidence="1">Unannotated protein</fullName>
    </submittedName>
</protein>
<name>A0A6J7F1X2_9ZZZZ</name>
<dbReference type="InterPro" id="IPR013078">
    <property type="entry name" value="His_Pase_superF_clade-1"/>
</dbReference>
<dbReference type="CDD" id="cd07067">
    <property type="entry name" value="HP_PGM_like"/>
    <property type="match status" value="1"/>
</dbReference>
<dbReference type="AlphaFoldDB" id="A0A6J7F1X2"/>
<sequence>MATPDRTVVHLLRHGEVDNPEGVLYGRLPGYVLSDLGHEMAQRAAKALSGHGITGVVSSPMERAQQTATPMADAHGLEISTDPRLIEADNVFEGQRVSVGDGVLKQPRTWKHLYNPFKPSWGEPYDIVATRMTEAVHSARDQFRGGEVVLVSHQLPIWIARLAAEQRRLWHDPRSRQCSLASITSLTYSDGDLVAITYTEPSRDLLDKASKVAGA</sequence>
<proteinExistence type="predicted"/>
<evidence type="ECO:0000313" key="1">
    <source>
        <dbReference type="EMBL" id="CAB4887688.1"/>
    </source>
</evidence>
<dbReference type="SMART" id="SM00855">
    <property type="entry name" value="PGAM"/>
    <property type="match status" value="1"/>
</dbReference>
<dbReference type="InterPro" id="IPR050275">
    <property type="entry name" value="PGM_Phosphatase"/>
</dbReference>
<dbReference type="SUPFAM" id="SSF53254">
    <property type="entry name" value="Phosphoglycerate mutase-like"/>
    <property type="match status" value="1"/>
</dbReference>
<dbReference type="GO" id="GO:0016791">
    <property type="term" value="F:phosphatase activity"/>
    <property type="evidence" value="ECO:0007669"/>
    <property type="project" value="TreeGrafter"/>
</dbReference>
<dbReference type="Pfam" id="PF00300">
    <property type="entry name" value="His_Phos_1"/>
    <property type="match status" value="1"/>
</dbReference>
<dbReference type="PANTHER" id="PTHR48100">
    <property type="entry name" value="BROAD-SPECIFICITY PHOSPHATASE YOR283W-RELATED"/>
    <property type="match status" value="1"/>
</dbReference>
<gene>
    <name evidence="1" type="ORF">UFOPK3495_00064</name>
</gene>
<dbReference type="PANTHER" id="PTHR48100:SF51">
    <property type="entry name" value="PHOSPHOGLYCERATE MUTASE"/>
    <property type="match status" value="1"/>
</dbReference>
<dbReference type="GO" id="GO:0005737">
    <property type="term" value="C:cytoplasm"/>
    <property type="evidence" value="ECO:0007669"/>
    <property type="project" value="TreeGrafter"/>
</dbReference>
<organism evidence="1">
    <name type="scientific">freshwater metagenome</name>
    <dbReference type="NCBI Taxonomy" id="449393"/>
    <lineage>
        <taxon>unclassified sequences</taxon>
        <taxon>metagenomes</taxon>
        <taxon>ecological metagenomes</taxon>
    </lineage>
</organism>
<dbReference type="EMBL" id="CAFBMC010000002">
    <property type="protein sequence ID" value="CAB4887688.1"/>
    <property type="molecule type" value="Genomic_DNA"/>
</dbReference>
<reference evidence="1" key="1">
    <citation type="submission" date="2020-05" db="EMBL/GenBank/DDBJ databases">
        <authorList>
            <person name="Chiriac C."/>
            <person name="Salcher M."/>
            <person name="Ghai R."/>
            <person name="Kavagutti S V."/>
        </authorList>
    </citation>
    <scope>NUCLEOTIDE SEQUENCE</scope>
</reference>
<dbReference type="InterPro" id="IPR029033">
    <property type="entry name" value="His_PPase_superfam"/>
</dbReference>